<dbReference type="PROSITE" id="PS50192">
    <property type="entry name" value="T_SNARE"/>
    <property type="match status" value="1"/>
</dbReference>
<dbReference type="OrthoDB" id="261831at2759"/>
<dbReference type="Proteomes" id="UP000789508">
    <property type="component" value="Unassembled WGS sequence"/>
</dbReference>
<evidence type="ECO:0000259" key="1">
    <source>
        <dbReference type="PROSITE" id="PS50192"/>
    </source>
</evidence>
<protein>
    <submittedName>
        <fullName evidence="2">6487_t:CDS:1</fullName>
    </submittedName>
</protein>
<organism evidence="2 3">
    <name type="scientific">Ambispora leptoticha</name>
    <dbReference type="NCBI Taxonomy" id="144679"/>
    <lineage>
        <taxon>Eukaryota</taxon>
        <taxon>Fungi</taxon>
        <taxon>Fungi incertae sedis</taxon>
        <taxon>Mucoromycota</taxon>
        <taxon>Glomeromycotina</taxon>
        <taxon>Glomeromycetes</taxon>
        <taxon>Archaeosporales</taxon>
        <taxon>Ambisporaceae</taxon>
        <taxon>Ambispora</taxon>
    </lineage>
</organism>
<evidence type="ECO:0000313" key="3">
    <source>
        <dbReference type="Proteomes" id="UP000789508"/>
    </source>
</evidence>
<dbReference type="AlphaFoldDB" id="A0A9N8V8V0"/>
<feature type="domain" description="T-SNARE coiled-coil homology" evidence="1">
    <location>
        <begin position="42"/>
        <end position="86"/>
    </location>
</feature>
<comment type="caution">
    <text evidence="2">The sequence shown here is derived from an EMBL/GenBank/DDBJ whole genome shotgun (WGS) entry which is preliminary data.</text>
</comment>
<dbReference type="InterPro" id="IPR000727">
    <property type="entry name" value="T_SNARE_dom"/>
</dbReference>
<reference evidence="2" key="1">
    <citation type="submission" date="2021-06" db="EMBL/GenBank/DDBJ databases">
        <authorList>
            <person name="Kallberg Y."/>
            <person name="Tangrot J."/>
            <person name="Rosling A."/>
        </authorList>
    </citation>
    <scope>NUCLEOTIDE SEQUENCE</scope>
    <source>
        <strain evidence="2">FL130A</strain>
    </source>
</reference>
<accession>A0A9N8V8V0</accession>
<keyword evidence="3" id="KW-1185">Reference proteome</keyword>
<evidence type="ECO:0000313" key="2">
    <source>
        <dbReference type="EMBL" id="CAG8441881.1"/>
    </source>
</evidence>
<dbReference type="SUPFAM" id="SSF58038">
    <property type="entry name" value="SNARE fusion complex"/>
    <property type="match status" value="1"/>
</dbReference>
<name>A0A9N8V8V0_9GLOM</name>
<dbReference type="EMBL" id="CAJVPS010000021">
    <property type="protein sequence ID" value="CAG8441881.1"/>
    <property type="molecule type" value="Genomic_DNA"/>
</dbReference>
<gene>
    <name evidence="2" type="ORF">ALEPTO_LOCUS378</name>
</gene>
<sequence>MNQGSRSVRTYNQKLNHRENRAALFNEARSPANDGNLLNGGLDLESQNDEKIEGLTGKVKLLKEITLSIGESVKESNTILSNMAHI</sequence>
<proteinExistence type="predicted"/>